<protein>
    <submittedName>
        <fullName evidence="2">Transposase</fullName>
    </submittedName>
</protein>
<evidence type="ECO:0000313" key="1">
    <source>
        <dbReference type="Proteomes" id="UP000492821"/>
    </source>
</evidence>
<accession>A0A7E4VBX1</accession>
<proteinExistence type="predicted"/>
<keyword evidence="1" id="KW-1185">Reference proteome</keyword>
<dbReference type="WBParaSite" id="Pan_g18970.t1">
    <property type="protein sequence ID" value="Pan_g18970.t1"/>
    <property type="gene ID" value="Pan_g18970"/>
</dbReference>
<sequence>MFEASKYHSGTDFETVSIHSRLVEKWMDPGYPEKPKEGRAITKKKSNVSVRIVAVVVVLIRPTRAGQVGPGPAPPVVNPCLDSDLVLISSREKLEGANRWKPQKKCAQVKMLKVQMSLAASKKFATSIPLALVKV</sequence>
<dbReference type="AlphaFoldDB" id="A0A7E4VBX1"/>
<name>A0A7E4VBX1_PANRE</name>
<dbReference type="Proteomes" id="UP000492821">
    <property type="component" value="Unassembled WGS sequence"/>
</dbReference>
<reference evidence="1" key="1">
    <citation type="journal article" date="2013" name="Genetics">
        <title>The draft genome and transcriptome of Panagrellus redivivus are shaped by the harsh demands of a free-living lifestyle.</title>
        <authorList>
            <person name="Srinivasan J."/>
            <person name="Dillman A.R."/>
            <person name="Macchietto M.G."/>
            <person name="Heikkinen L."/>
            <person name="Lakso M."/>
            <person name="Fracchia K.M."/>
            <person name="Antoshechkin I."/>
            <person name="Mortazavi A."/>
            <person name="Wong G."/>
            <person name="Sternberg P.W."/>
        </authorList>
    </citation>
    <scope>NUCLEOTIDE SEQUENCE [LARGE SCALE GENOMIC DNA]</scope>
    <source>
        <strain evidence="1">MT8872</strain>
    </source>
</reference>
<organism evidence="1 2">
    <name type="scientific">Panagrellus redivivus</name>
    <name type="common">Microworm</name>
    <dbReference type="NCBI Taxonomy" id="6233"/>
    <lineage>
        <taxon>Eukaryota</taxon>
        <taxon>Metazoa</taxon>
        <taxon>Ecdysozoa</taxon>
        <taxon>Nematoda</taxon>
        <taxon>Chromadorea</taxon>
        <taxon>Rhabditida</taxon>
        <taxon>Tylenchina</taxon>
        <taxon>Panagrolaimomorpha</taxon>
        <taxon>Panagrolaimoidea</taxon>
        <taxon>Panagrolaimidae</taxon>
        <taxon>Panagrellus</taxon>
    </lineage>
</organism>
<evidence type="ECO:0000313" key="2">
    <source>
        <dbReference type="WBParaSite" id="Pan_g18970.t1"/>
    </source>
</evidence>
<reference evidence="2" key="2">
    <citation type="submission" date="2020-10" db="UniProtKB">
        <authorList>
            <consortium name="WormBaseParasite"/>
        </authorList>
    </citation>
    <scope>IDENTIFICATION</scope>
</reference>